<dbReference type="RefSeq" id="WP_321549064.1">
    <property type="nucleotide sequence ID" value="NZ_JAXIVS010000011.1"/>
</dbReference>
<gene>
    <name evidence="3" type="ORF">SYV04_28330</name>
</gene>
<dbReference type="Pfam" id="PF20243">
    <property type="entry name" value="MbnP"/>
    <property type="match status" value="1"/>
</dbReference>
<protein>
    <submittedName>
        <fullName evidence="3">MbnP family protein</fullName>
    </submittedName>
</protein>
<sequence>MVAPACGESEPTDSGLSTQERQQLEQHISELEAQVRELEAQVARQQEDAATSEKEKAEMTAQMKTLREDLAEARALLETQDWQGVLVRLEAAQAEIASLETRIAGLDGSMEFTAALSFGNEPFALDQQYTLSTGEKLTFTELRYWLSNIKLLKQDGTSVALPGSYYLMELLKEQYVEGGNQSGSTPQPMLPANRREQVNVAAVPAGVYTGIEFSIGVDPTHNDNLSLQAGELHMLRNMTTVTWMWFTSYIFTKTKGQYVAVDGTSNTFGWETGTNNDFRTTRQTFAAPVSVGAHKRLRVSLRADVAKLFTVLSPSTTPTINVGQADARATLSNGFRDMFTLVSVENPNRW</sequence>
<dbReference type="Proteomes" id="UP001291309">
    <property type="component" value="Unassembled WGS sequence"/>
</dbReference>
<keyword evidence="4" id="KW-1185">Reference proteome</keyword>
<feature type="compositionally biased region" description="Polar residues" evidence="1">
    <location>
        <begin position="12"/>
        <end position="21"/>
    </location>
</feature>
<evidence type="ECO:0000313" key="3">
    <source>
        <dbReference type="EMBL" id="MDY7230337.1"/>
    </source>
</evidence>
<reference evidence="3 4" key="1">
    <citation type="submission" date="2023-12" db="EMBL/GenBank/DDBJ databases">
        <title>the genome sequence of Hyalangium sp. s54d21.</title>
        <authorList>
            <person name="Zhang X."/>
        </authorList>
    </citation>
    <scope>NUCLEOTIDE SEQUENCE [LARGE SCALE GENOMIC DNA]</scope>
    <source>
        <strain evidence="4">s54d21</strain>
    </source>
</reference>
<evidence type="ECO:0000256" key="1">
    <source>
        <dbReference type="SAM" id="MobiDB-lite"/>
    </source>
</evidence>
<dbReference type="EMBL" id="JAXIVS010000011">
    <property type="protein sequence ID" value="MDY7230337.1"/>
    <property type="molecule type" value="Genomic_DNA"/>
</dbReference>
<accession>A0ABU5HBY7</accession>
<evidence type="ECO:0000313" key="4">
    <source>
        <dbReference type="Proteomes" id="UP001291309"/>
    </source>
</evidence>
<comment type="caution">
    <text evidence="3">The sequence shown here is derived from an EMBL/GenBank/DDBJ whole genome shotgun (WGS) entry which is preliminary data.</text>
</comment>
<name>A0ABU5HBY7_9BACT</name>
<feature type="domain" description="Copper-binding protein MbnP-like" evidence="2">
    <location>
        <begin position="109"/>
        <end position="318"/>
    </location>
</feature>
<feature type="region of interest" description="Disordered" evidence="1">
    <location>
        <begin position="1"/>
        <end position="24"/>
    </location>
</feature>
<organism evidence="3 4">
    <name type="scientific">Hyalangium rubrum</name>
    <dbReference type="NCBI Taxonomy" id="3103134"/>
    <lineage>
        <taxon>Bacteria</taxon>
        <taxon>Pseudomonadati</taxon>
        <taxon>Myxococcota</taxon>
        <taxon>Myxococcia</taxon>
        <taxon>Myxococcales</taxon>
        <taxon>Cystobacterineae</taxon>
        <taxon>Archangiaceae</taxon>
        <taxon>Hyalangium</taxon>
    </lineage>
</organism>
<dbReference type="InterPro" id="IPR046863">
    <property type="entry name" value="MbnP-like_dom"/>
</dbReference>
<evidence type="ECO:0000259" key="2">
    <source>
        <dbReference type="Pfam" id="PF20243"/>
    </source>
</evidence>
<proteinExistence type="predicted"/>